<dbReference type="NCBIfam" id="NF003640">
    <property type="entry name" value="PRK05277.1"/>
    <property type="match status" value="1"/>
</dbReference>
<feature type="transmembrane region" description="Helical" evidence="10">
    <location>
        <begin position="273"/>
        <end position="296"/>
    </location>
</feature>
<feature type="transmembrane region" description="Helical" evidence="10">
    <location>
        <begin position="235"/>
        <end position="253"/>
    </location>
</feature>
<evidence type="ECO:0000256" key="3">
    <source>
        <dbReference type="ARBA" id="ARBA00022692"/>
    </source>
</evidence>
<evidence type="ECO:0000256" key="5">
    <source>
        <dbReference type="ARBA" id="ARBA00023065"/>
    </source>
</evidence>
<keyword evidence="12" id="KW-1185">Reference proteome</keyword>
<protein>
    <submittedName>
        <fullName evidence="11">H(+)/Cl(-) exchange transporter ClcA</fullName>
    </submittedName>
</protein>
<dbReference type="PANTHER" id="PTHR43427:SF6">
    <property type="entry name" value="CHLORIDE CHANNEL PROTEIN CLC-E"/>
    <property type="match status" value="1"/>
</dbReference>
<feature type="transmembrane region" description="Helical" evidence="10">
    <location>
        <begin position="366"/>
        <end position="389"/>
    </location>
</feature>
<comment type="subcellular location">
    <subcellularLocation>
        <location evidence="1">Membrane</location>
        <topology evidence="1">Multi-pass membrane protein</topology>
    </subcellularLocation>
</comment>
<dbReference type="InterPro" id="IPR014743">
    <property type="entry name" value="Cl-channel_core"/>
</dbReference>
<dbReference type="InterPro" id="IPR050368">
    <property type="entry name" value="ClC-type_chloride_channel"/>
</dbReference>
<feature type="transmembrane region" description="Helical" evidence="10">
    <location>
        <begin position="159"/>
        <end position="184"/>
    </location>
</feature>
<evidence type="ECO:0000256" key="6">
    <source>
        <dbReference type="ARBA" id="ARBA00023136"/>
    </source>
</evidence>
<dbReference type="PANTHER" id="PTHR43427">
    <property type="entry name" value="CHLORIDE CHANNEL PROTEIN CLC-E"/>
    <property type="match status" value="1"/>
</dbReference>
<evidence type="ECO:0000256" key="4">
    <source>
        <dbReference type="ARBA" id="ARBA00022989"/>
    </source>
</evidence>
<name>A0A6B8MBW2_9HYPH</name>
<dbReference type="RefSeq" id="WP_016918961.1">
    <property type="nucleotide sequence ID" value="NZ_CP044331.1"/>
</dbReference>
<keyword evidence="5" id="KW-0406">Ion transport</keyword>
<organism evidence="11 12">
    <name type="scientific">Methylocystis parvus</name>
    <dbReference type="NCBI Taxonomy" id="134"/>
    <lineage>
        <taxon>Bacteria</taxon>
        <taxon>Pseudomonadati</taxon>
        <taxon>Pseudomonadota</taxon>
        <taxon>Alphaproteobacteria</taxon>
        <taxon>Hyphomicrobiales</taxon>
        <taxon>Methylocystaceae</taxon>
        <taxon>Methylocystis</taxon>
    </lineage>
</organism>
<feature type="transmembrane region" description="Helical" evidence="10">
    <location>
        <begin position="395"/>
        <end position="416"/>
    </location>
</feature>
<keyword evidence="8" id="KW-0868">Chloride</keyword>
<dbReference type="GO" id="GO:0034707">
    <property type="term" value="C:chloride channel complex"/>
    <property type="evidence" value="ECO:0007669"/>
    <property type="project" value="UniProtKB-KW"/>
</dbReference>
<evidence type="ECO:0000313" key="11">
    <source>
        <dbReference type="EMBL" id="QGM99242.1"/>
    </source>
</evidence>
<keyword evidence="4 10" id="KW-1133">Transmembrane helix</keyword>
<keyword evidence="7" id="KW-0869">Chloride channel</keyword>
<feature type="transmembrane region" description="Helical" evidence="10">
    <location>
        <begin position="196"/>
        <end position="214"/>
    </location>
</feature>
<reference evidence="11 12" key="1">
    <citation type="submission" date="2019-09" db="EMBL/GenBank/DDBJ databases">
        <title>Isolation and complete genome sequencing of Methylocystis species.</title>
        <authorList>
            <person name="Rumah B.L."/>
            <person name="Stead C.E."/>
            <person name="Stevens B.C."/>
            <person name="Minton N.P."/>
            <person name="Grosse-Honebrink A."/>
            <person name="Zhang Y."/>
        </authorList>
    </citation>
    <scope>NUCLEOTIDE SEQUENCE [LARGE SCALE GENOMIC DNA]</scope>
    <source>
        <strain evidence="11 12">BRCS2</strain>
    </source>
</reference>
<feature type="transmembrane region" description="Helical" evidence="10">
    <location>
        <begin position="60"/>
        <end position="81"/>
    </location>
</feature>
<evidence type="ECO:0000313" key="12">
    <source>
        <dbReference type="Proteomes" id="UP000422569"/>
    </source>
</evidence>
<dbReference type="AlphaFoldDB" id="A0A6B8MBW2"/>
<keyword evidence="6 10" id="KW-0472">Membrane</keyword>
<dbReference type="KEGG" id="mpar:F7D14_18300"/>
<keyword evidence="3 10" id="KW-0812">Transmembrane</keyword>
<evidence type="ECO:0000256" key="2">
    <source>
        <dbReference type="ARBA" id="ARBA00022448"/>
    </source>
</evidence>
<dbReference type="Pfam" id="PF00654">
    <property type="entry name" value="Voltage_CLC"/>
    <property type="match status" value="1"/>
</dbReference>
<evidence type="ECO:0000256" key="8">
    <source>
        <dbReference type="ARBA" id="ARBA00023214"/>
    </source>
</evidence>
<feature type="transmembrane region" description="Helical" evidence="10">
    <location>
        <begin position="333"/>
        <end position="359"/>
    </location>
</feature>
<dbReference type="PRINTS" id="PR00762">
    <property type="entry name" value="CLCHANNEL"/>
</dbReference>
<dbReference type="InterPro" id="IPR001807">
    <property type="entry name" value="ClC"/>
</dbReference>
<feature type="transmembrane region" description="Helical" evidence="10">
    <location>
        <begin position="308"/>
        <end position="327"/>
    </location>
</feature>
<keyword evidence="9" id="KW-0407">Ion channel</keyword>
<dbReference type="EMBL" id="CP044331">
    <property type="protein sequence ID" value="QGM99242.1"/>
    <property type="molecule type" value="Genomic_DNA"/>
</dbReference>
<feature type="transmembrane region" description="Helical" evidence="10">
    <location>
        <begin position="16"/>
        <end position="39"/>
    </location>
</feature>
<evidence type="ECO:0000256" key="10">
    <source>
        <dbReference type="SAM" id="Phobius"/>
    </source>
</evidence>
<evidence type="ECO:0000256" key="1">
    <source>
        <dbReference type="ARBA" id="ARBA00004141"/>
    </source>
</evidence>
<dbReference type="SUPFAM" id="SSF81340">
    <property type="entry name" value="Clc chloride channel"/>
    <property type="match status" value="1"/>
</dbReference>
<evidence type="ECO:0000256" key="7">
    <source>
        <dbReference type="ARBA" id="ARBA00023173"/>
    </source>
</evidence>
<gene>
    <name evidence="11" type="primary">clcA</name>
    <name evidence="11" type="ORF">F7D14_18300</name>
</gene>
<dbReference type="Gene3D" id="1.10.3080.10">
    <property type="entry name" value="Clc chloride channel"/>
    <property type="match status" value="1"/>
</dbReference>
<evidence type="ECO:0000256" key="9">
    <source>
        <dbReference type="ARBA" id="ARBA00023303"/>
    </source>
</evidence>
<keyword evidence="2" id="KW-0813">Transport</keyword>
<sequence length="434" mass="43887">MNVHAPVESEGAAKSLLVLSALSLLIGGGAGVVGALFRLALQAADRLRDGIVAFAQGRALLGLLLVVAGCALASSVAVWMVRRFSPHASGSGIPHVEAVLRGEAPPAPFILLPVKFIGGCLAIGAGLALGREGPSVQMGAVIGHLTGAAFQRNGADCRALLAAGAGAGLATAFNAPMAGAVFVLEELVQKFEQRTAIAALAASSTAIAVAHLLLGDRPDFLIPAPAYPSPAIGPLFFILGAAMGLLGVIYNRFLLGTLSTLDLVRMPAEARAALIGAAVGALAWVSPILVGGGDGLTLAALTGSQDLFVLPFVMLLRFGLGSASYAAGTPGGLFAPLLALGAQAGLLFGVAFGLLLPWVAIEPQAFAIVGMTAFFTGVVRAPLTGIVLVTEMTGGVALLLPMLAACFMAMLAPKLLDNAPIYESLRERLLRPGS</sequence>
<dbReference type="CDD" id="cd01031">
    <property type="entry name" value="EriC"/>
    <property type="match status" value="1"/>
</dbReference>
<dbReference type="GO" id="GO:0005254">
    <property type="term" value="F:chloride channel activity"/>
    <property type="evidence" value="ECO:0007669"/>
    <property type="project" value="UniProtKB-KW"/>
</dbReference>
<accession>A0A6B8MBW2</accession>
<proteinExistence type="predicted"/>
<dbReference type="Proteomes" id="UP000422569">
    <property type="component" value="Chromosome"/>
</dbReference>